<dbReference type="AlphaFoldDB" id="A0A518C7B4"/>
<dbReference type="PANTHER" id="PTHR30093:SF2">
    <property type="entry name" value="TYPE II SECRETION SYSTEM PROTEIN H"/>
    <property type="match status" value="1"/>
</dbReference>
<evidence type="ECO:0000256" key="1">
    <source>
        <dbReference type="SAM" id="Phobius"/>
    </source>
</evidence>
<dbReference type="InterPro" id="IPR012902">
    <property type="entry name" value="N_methyl_site"/>
</dbReference>
<dbReference type="OrthoDB" id="267520at2"/>
<gene>
    <name evidence="3" type="primary">xcpT_4</name>
    <name evidence="3" type="ORF">Pan97_21330</name>
</gene>
<keyword evidence="4" id="KW-1185">Reference proteome</keyword>
<dbReference type="InterPro" id="IPR011453">
    <property type="entry name" value="DUF1559"/>
</dbReference>
<dbReference type="PROSITE" id="PS00409">
    <property type="entry name" value="PROKAR_NTER_METHYL"/>
    <property type="match status" value="1"/>
</dbReference>
<proteinExistence type="predicted"/>
<accession>A0A518C7B4</accession>
<dbReference type="PANTHER" id="PTHR30093">
    <property type="entry name" value="GENERAL SECRETION PATHWAY PROTEIN G"/>
    <property type="match status" value="1"/>
</dbReference>
<reference evidence="4" key="1">
    <citation type="submission" date="2019-02" db="EMBL/GenBank/DDBJ databases">
        <title>Deep-cultivation of Planctomycetes and their phenomic and genomic characterization uncovers novel biology.</title>
        <authorList>
            <person name="Wiegand S."/>
            <person name="Jogler M."/>
            <person name="Boedeker C."/>
            <person name="Pinto D."/>
            <person name="Vollmers J."/>
            <person name="Rivas-Marin E."/>
            <person name="Kohn T."/>
            <person name="Peeters S.H."/>
            <person name="Heuer A."/>
            <person name="Rast P."/>
            <person name="Oberbeckmann S."/>
            <person name="Bunk B."/>
            <person name="Jeske O."/>
            <person name="Meyerdierks A."/>
            <person name="Storesund J.E."/>
            <person name="Kallscheuer N."/>
            <person name="Luecker S."/>
            <person name="Lage O.M."/>
            <person name="Pohl T."/>
            <person name="Merkel B.J."/>
            <person name="Hornburger P."/>
            <person name="Mueller R.-W."/>
            <person name="Bruemmer F."/>
            <person name="Labrenz M."/>
            <person name="Spormann A.M."/>
            <person name="Op den Camp H."/>
            <person name="Overmann J."/>
            <person name="Amann R."/>
            <person name="Jetten M.S.M."/>
            <person name="Mascher T."/>
            <person name="Medema M.H."/>
            <person name="Devos D.P."/>
            <person name="Kaster A.-K."/>
            <person name="Ovreas L."/>
            <person name="Rohde M."/>
            <person name="Galperin M.Y."/>
            <person name="Jogler C."/>
        </authorList>
    </citation>
    <scope>NUCLEOTIDE SEQUENCE [LARGE SCALE GENOMIC DNA]</scope>
    <source>
        <strain evidence="4">Pan97</strain>
    </source>
</reference>
<sequence length="331" mass="35315">MSSFANSSQRSGFTLVELLVVIAIIGVLIALLLPAVQQAREAARRIECNNKLKQLGLALHNYHDTYLKFPAGAQMGDGKTTSCTTNGRGVPWTVAILPFLELTNLYDQVDMSAEFVSSNAESPTSGVNRNVWRTSVAAFQCPSFPAEAVDKNHTNYYGVMGGGDSSLGNCQSSNVGRRFYINGILFQNSRTNFASIVDGSSNTFLVGETRYQLLDGGRGDSHWLGWASTNRGGGSATTGNLAAAQIQINSCGGGCHGDKYDTTFDSAGGNYTVPGGLGQGLHQRTFGSFHPGGCLFLLGDASVHFLSETMDLTIYRNLAIRDDGNVVSVKN</sequence>
<evidence type="ECO:0000313" key="4">
    <source>
        <dbReference type="Proteomes" id="UP000318626"/>
    </source>
</evidence>
<dbReference type="InterPro" id="IPR045584">
    <property type="entry name" value="Pilin-like"/>
</dbReference>
<dbReference type="Gene3D" id="3.30.700.10">
    <property type="entry name" value="Glycoprotein, Type 4 Pilin"/>
    <property type="match status" value="1"/>
</dbReference>
<name>A0A518C7B4_9BACT</name>
<dbReference type="EMBL" id="CP036289">
    <property type="protein sequence ID" value="QDU75111.1"/>
    <property type="molecule type" value="Genomic_DNA"/>
</dbReference>
<dbReference type="SUPFAM" id="SSF54523">
    <property type="entry name" value="Pili subunits"/>
    <property type="match status" value="1"/>
</dbReference>
<feature type="transmembrane region" description="Helical" evidence="1">
    <location>
        <begin position="12"/>
        <end position="36"/>
    </location>
</feature>
<evidence type="ECO:0000313" key="3">
    <source>
        <dbReference type="EMBL" id="QDU75111.1"/>
    </source>
</evidence>
<dbReference type="Proteomes" id="UP000318626">
    <property type="component" value="Chromosome"/>
</dbReference>
<dbReference type="Pfam" id="PF07596">
    <property type="entry name" value="SBP_bac_10"/>
    <property type="match status" value="1"/>
</dbReference>
<organism evidence="3 4">
    <name type="scientific">Bremerella volcania</name>
    <dbReference type="NCBI Taxonomy" id="2527984"/>
    <lineage>
        <taxon>Bacteria</taxon>
        <taxon>Pseudomonadati</taxon>
        <taxon>Planctomycetota</taxon>
        <taxon>Planctomycetia</taxon>
        <taxon>Pirellulales</taxon>
        <taxon>Pirellulaceae</taxon>
        <taxon>Bremerella</taxon>
    </lineage>
</organism>
<protein>
    <submittedName>
        <fullName evidence="3">Type II secretion system protein G</fullName>
    </submittedName>
</protein>
<dbReference type="NCBIfam" id="TIGR02532">
    <property type="entry name" value="IV_pilin_GFxxxE"/>
    <property type="match status" value="1"/>
</dbReference>
<dbReference type="KEGG" id="bvo:Pan97_21330"/>
<keyword evidence="1" id="KW-0812">Transmembrane</keyword>
<keyword evidence="1" id="KW-0472">Membrane</keyword>
<dbReference type="NCBIfam" id="TIGR04294">
    <property type="entry name" value="pre_pil_HX9DG"/>
    <property type="match status" value="1"/>
</dbReference>
<keyword evidence="1" id="KW-1133">Transmembrane helix</keyword>
<evidence type="ECO:0000259" key="2">
    <source>
        <dbReference type="Pfam" id="PF07596"/>
    </source>
</evidence>
<dbReference type="Pfam" id="PF07963">
    <property type="entry name" value="N_methyl"/>
    <property type="match status" value="1"/>
</dbReference>
<dbReference type="InterPro" id="IPR027558">
    <property type="entry name" value="Pre_pil_HX9DG_C"/>
</dbReference>
<feature type="domain" description="DUF1559" evidence="2">
    <location>
        <begin position="37"/>
        <end position="312"/>
    </location>
</feature>